<organism evidence="4 5">
    <name type="scientific">Mycolicibacterium thermoresistibile</name>
    <name type="common">Mycobacterium thermoresistibile</name>
    <dbReference type="NCBI Taxonomy" id="1797"/>
    <lineage>
        <taxon>Bacteria</taxon>
        <taxon>Bacillati</taxon>
        <taxon>Actinomycetota</taxon>
        <taxon>Actinomycetes</taxon>
        <taxon>Mycobacteriales</taxon>
        <taxon>Mycobacteriaceae</taxon>
        <taxon>Mycolicibacterium</taxon>
    </lineage>
</organism>
<dbReference type="PRINTS" id="PR00081">
    <property type="entry name" value="GDHRDH"/>
</dbReference>
<dbReference type="SMART" id="SM00822">
    <property type="entry name" value="PKS_KR"/>
    <property type="match status" value="1"/>
</dbReference>
<dbReference type="NCBIfam" id="NF005559">
    <property type="entry name" value="PRK07231.1"/>
    <property type="match status" value="1"/>
</dbReference>
<reference evidence="5" key="2">
    <citation type="submission" date="2016-02" db="EMBL/GenBank/DDBJ databases">
        <title>Draft genome sequence of five rapidly growing Mycobacterium species.</title>
        <authorList>
            <person name="Katahira K."/>
            <person name="Gotou Y."/>
            <person name="Iida K."/>
            <person name="Ogura Y."/>
            <person name="Hayashi T."/>
        </authorList>
    </citation>
    <scope>NUCLEOTIDE SEQUENCE [LARGE SCALE GENOMIC DNA]</scope>
    <source>
        <strain evidence="5">JCM6362</strain>
    </source>
</reference>
<dbReference type="CDD" id="cd05233">
    <property type="entry name" value="SDR_c"/>
    <property type="match status" value="1"/>
</dbReference>
<dbReference type="Pfam" id="PF13561">
    <property type="entry name" value="adh_short_C2"/>
    <property type="match status" value="1"/>
</dbReference>
<dbReference type="STRING" id="1797.RMCT_2497"/>
<comment type="similarity">
    <text evidence="1">Belongs to the short-chain dehydrogenases/reductases (SDR) family.</text>
</comment>
<evidence type="ECO:0000313" key="4">
    <source>
        <dbReference type="EMBL" id="GAT15527.1"/>
    </source>
</evidence>
<dbReference type="GO" id="GO:0016491">
    <property type="term" value="F:oxidoreductase activity"/>
    <property type="evidence" value="ECO:0007669"/>
    <property type="project" value="UniProtKB-KW"/>
</dbReference>
<dbReference type="InterPro" id="IPR002347">
    <property type="entry name" value="SDR_fam"/>
</dbReference>
<dbReference type="EMBL" id="BCTB01000018">
    <property type="protein sequence ID" value="GAT15527.1"/>
    <property type="molecule type" value="Genomic_DNA"/>
</dbReference>
<dbReference type="PANTHER" id="PTHR43639:SF1">
    <property type="entry name" value="SHORT-CHAIN DEHYDROGENASE_REDUCTASE FAMILY PROTEIN"/>
    <property type="match status" value="1"/>
</dbReference>
<dbReference type="Gene3D" id="3.40.50.720">
    <property type="entry name" value="NAD(P)-binding Rossmann-like Domain"/>
    <property type="match status" value="1"/>
</dbReference>
<keyword evidence="2" id="KW-0560">Oxidoreductase</keyword>
<evidence type="ECO:0000256" key="2">
    <source>
        <dbReference type="ARBA" id="ARBA00023002"/>
    </source>
</evidence>
<accession>A0A100XFC3</accession>
<dbReference type="PROSITE" id="PS00061">
    <property type="entry name" value="ADH_SHORT"/>
    <property type="match status" value="1"/>
</dbReference>
<dbReference type="PRINTS" id="PR00080">
    <property type="entry name" value="SDRFAMILY"/>
</dbReference>
<reference evidence="4 5" key="1">
    <citation type="journal article" date="2016" name="Genome Announc.">
        <title>Draft Genome Sequences of Five Rapidly Growing Mycobacterium Species, M. thermoresistibile, M. fortuitum subsp. acetamidolyticum, M. canariasense, M. brisbanense, and M. novocastrense.</title>
        <authorList>
            <person name="Katahira K."/>
            <person name="Ogura Y."/>
            <person name="Gotoh Y."/>
            <person name="Hayashi T."/>
        </authorList>
    </citation>
    <scope>NUCLEOTIDE SEQUENCE [LARGE SCALE GENOMIC DNA]</scope>
    <source>
        <strain evidence="4 5">JCM6362</strain>
    </source>
</reference>
<name>A0A100XFC3_MYCTH</name>
<dbReference type="InterPro" id="IPR020904">
    <property type="entry name" value="Sc_DH/Rdtase_CS"/>
</dbReference>
<sequence>MENPNLSMAGKVALVTGGSRGLGRAMTLGFARAGADVIIASRKFDSCKELATEIEQTIGRRAVPIAANVGNWEDCDALYRAAYEAFPRVDVLVNNAGMSPLYDKPSDVTEALYDKVLGVNLRGPFRLTALFGERMQADGGGSIINISSVSGVNPGANVIPYGAAKAGLNSITVSFARAYGPRVRVNCIMVGRFRTDVAKYWDEEATAAEIEQYALRRIGEPDEVVGTALYLATDASSYTTGAILRVDGGTPY</sequence>
<evidence type="ECO:0000256" key="1">
    <source>
        <dbReference type="ARBA" id="ARBA00006484"/>
    </source>
</evidence>
<dbReference type="OrthoDB" id="286404at2"/>
<evidence type="ECO:0000259" key="3">
    <source>
        <dbReference type="SMART" id="SM00822"/>
    </source>
</evidence>
<gene>
    <name evidence="4" type="ORF">RMCT_2497</name>
</gene>
<evidence type="ECO:0000313" key="5">
    <source>
        <dbReference type="Proteomes" id="UP000069654"/>
    </source>
</evidence>
<dbReference type="OMA" id="SRKIDSC"/>
<protein>
    <recommendedName>
        <fullName evidence="3">Ketoreductase domain-containing protein</fullName>
    </recommendedName>
</protein>
<dbReference type="InterPro" id="IPR036291">
    <property type="entry name" value="NAD(P)-bd_dom_sf"/>
</dbReference>
<dbReference type="Proteomes" id="UP000069654">
    <property type="component" value="Unassembled WGS sequence"/>
</dbReference>
<dbReference type="PANTHER" id="PTHR43639">
    <property type="entry name" value="OXIDOREDUCTASE, SHORT-CHAIN DEHYDROGENASE/REDUCTASE FAMILY (AFU_ORTHOLOGUE AFUA_5G02870)"/>
    <property type="match status" value="1"/>
</dbReference>
<dbReference type="FunFam" id="3.40.50.720:FF:000084">
    <property type="entry name" value="Short-chain dehydrogenase reductase"/>
    <property type="match status" value="1"/>
</dbReference>
<dbReference type="RefSeq" id="WP_003926424.1">
    <property type="nucleotide sequence ID" value="NZ_BCTB01000018.1"/>
</dbReference>
<feature type="domain" description="Ketoreductase" evidence="3">
    <location>
        <begin position="11"/>
        <end position="196"/>
    </location>
</feature>
<dbReference type="AlphaFoldDB" id="A0A100XFC3"/>
<dbReference type="SUPFAM" id="SSF51735">
    <property type="entry name" value="NAD(P)-binding Rossmann-fold domains"/>
    <property type="match status" value="1"/>
</dbReference>
<comment type="caution">
    <text evidence="4">The sequence shown here is derived from an EMBL/GenBank/DDBJ whole genome shotgun (WGS) entry which is preliminary data.</text>
</comment>
<proteinExistence type="inferred from homology"/>
<dbReference type="InterPro" id="IPR057326">
    <property type="entry name" value="KR_dom"/>
</dbReference>